<keyword evidence="3" id="KW-1185">Reference proteome</keyword>
<protein>
    <submittedName>
        <fullName evidence="2">Exopolygalacturonase</fullName>
    </submittedName>
</protein>
<keyword evidence="1" id="KW-0472">Membrane</keyword>
<keyword evidence="1" id="KW-0812">Transmembrane</keyword>
<dbReference type="RefSeq" id="YP_010676899.1">
    <property type="nucleotide sequence ID" value="NC_071015.1"/>
</dbReference>
<name>A0AAE7WFF7_9CAUD</name>
<sequence length="207" mass="22445">MKPINFLYAALVTIVIVVILQFTNKAEATTTMQAPRADHAGVQADKVMNGITDITVNMLNSKTNTHERVLLQCDSTTQSLNVFYYMNDVLGGKAKGATQFRIAVYGNGEDGYHAGGDGTIFDGGNMNDNLRDKLQAMQILDGKGFLSFEFYTVKDGKEIPVASSMLVPSYLAKQILQAVDNIAGSEGCNIDGGFTTVYPLKNLTDQI</sequence>
<organism evidence="2 3">
    <name type="scientific">Kosakonia phage Kc263</name>
    <dbReference type="NCBI Taxonomy" id="2863194"/>
    <lineage>
        <taxon>Viruses</taxon>
        <taxon>Duplodnaviria</taxon>
        <taxon>Heunggongvirae</taxon>
        <taxon>Uroviricota</taxon>
        <taxon>Caudoviricetes</taxon>
        <taxon>Chimalliviridae</taxon>
        <taxon>Branisovskavirus</taxon>
        <taxon>Branisovskavirus Kc263</taxon>
    </lineage>
</organism>
<dbReference type="GeneID" id="77953264"/>
<evidence type="ECO:0000313" key="2">
    <source>
        <dbReference type="EMBL" id="QYN80087.1"/>
    </source>
</evidence>
<dbReference type="KEGG" id="vg:77953264"/>
<dbReference type="EMBL" id="MZ348422">
    <property type="protein sequence ID" value="QYN80087.1"/>
    <property type="molecule type" value="Genomic_DNA"/>
</dbReference>
<dbReference type="Proteomes" id="UP000828443">
    <property type="component" value="Segment"/>
</dbReference>
<proteinExistence type="predicted"/>
<keyword evidence="1" id="KW-1133">Transmembrane helix</keyword>
<accession>A0AAE7WFF7</accession>
<reference evidence="2" key="1">
    <citation type="journal article" date="2021" name="Viruses">
        <title>Novel Viruses That Lyse Plant and Human Strains of Kosakonia cowanii.</title>
        <authorList>
            <person name="Petrzik K."/>
            <person name="Brazdova S."/>
            <person name="Krawczyk K."/>
        </authorList>
    </citation>
    <scope>NUCLEOTIDE SEQUENCE</scope>
</reference>
<feature type="transmembrane region" description="Helical" evidence="1">
    <location>
        <begin position="6"/>
        <end position="23"/>
    </location>
</feature>
<evidence type="ECO:0000313" key="3">
    <source>
        <dbReference type="Proteomes" id="UP000828443"/>
    </source>
</evidence>
<evidence type="ECO:0000256" key="1">
    <source>
        <dbReference type="SAM" id="Phobius"/>
    </source>
</evidence>